<name>A0A1X6Z6N5_9RHOB</name>
<feature type="domain" description="PAS" evidence="2">
    <location>
        <begin position="377"/>
        <end position="444"/>
    </location>
</feature>
<dbReference type="Gene3D" id="3.30.450.20">
    <property type="entry name" value="PAS domain"/>
    <property type="match status" value="1"/>
</dbReference>
<dbReference type="RefSeq" id="WP_085805459.1">
    <property type="nucleotide sequence ID" value="NZ_FWFX01000005.1"/>
</dbReference>
<feature type="domain" description="PAS" evidence="2">
    <location>
        <begin position="247"/>
        <end position="315"/>
    </location>
</feature>
<dbReference type="EC" id="2.7.13.3" evidence="3"/>
<dbReference type="AlphaFoldDB" id="A0A1X6Z6N5"/>
<gene>
    <name evidence="3" type="primary">divL</name>
    <name evidence="3" type="ORF">ROA7450_01933</name>
</gene>
<reference evidence="3 4" key="1">
    <citation type="submission" date="2017-03" db="EMBL/GenBank/DDBJ databases">
        <authorList>
            <person name="Afonso C.L."/>
            <person name="Miller P.J."/>
            <person name="Scott M.A."/>
            <person name="Spackman E."/>
            <person name="Goraichik I."/>
            <person name="Dimitrov K.M."/>
            <person name="Suarez D.L."/>
            <person name="Swayne D.E."/>
        </authorList>
    </citation>
    <scope>NUCLEOTIDE SEQUENCE [LARGE SCALE GENOMIC DNA]</scope>
    <source>
        <strain evidence="3 4">CECT 7450</strain>
    </source>
</reference>
<dbReference type="Pfam" id="PF13188">
    <property type="entry name" value="PAS_8"/>
    <property type="match status" value="1"/>
</dbReference>
<dbReference type="Proteomes" id="UP000193061">
    <property type="component" value="Unassembled WGS sequence"/>
</dbReference>
<dbReference type="SMART" id="SM00091">
    <property type="entry name" value="PAS"/>
    <property type="match status" value="2"/>
</dbReference>
<dbReference type="OrthoDB" id="9797304at2"/>
<keyword evidence="1" id="KW-0472">Membrane</keyword>
<keyword evidence="4" id="KW-1185">Reference proteome</keyword>
<dbReference type="Pfam" id="PF12860">
    <property type="entry name" value="PAS_7"/>
    <property type="match status" value="1"/>
</dbReference>
<organism evidence="3 4">
    <name type="scientific">Roseovarius albus</name>
    <dbReference type="NCBI Taxonomy" id="1247867"/>
    <lineage>
        <taxon>Bacteria</taxon>
        <taxon>Pseudomonadati</taxon>
        <taxon>Pseudomonadota</taxon>
        <taxon>Alphaproteobacteria</taxon>
        <taxon>Rhodobacterales</taxon>
        <taxon>Roseobacteraceae</taxon>
        <taxon>Roseovarius</taxon>
    </lineage>
</organism>
<dbReference type="GO" id="GO:0004673">
    <property type="term" value="F:protein histidine kinase activity"/>
    <property type="evidence" value="ECO:0007669"/>
    <property type="project" value="UniProtKB-EC"/>
</dbReference>
<dbReference type="InterPro" id="IPR035965">
    <property type="entry name" value="PAS-like_dom_sf"/>
</dbReference>
<keyword evidence="3" id="KW-0808">Transferase</keyword>
<feature type="transmembrane region" description="Helical" evidence="1">
    <location>
        <begin position="6"/>
        <end position="29"/>
    </location>
</feature>
<keyword evidence="1" id="KW-0812">Transmembrane</keyword>
<dbReference type="EMBL" id="FWFX01000005">
    <property type="protein sequence ID" value="SLN40346.1"/>
    <property type="molecule type" value="Genomic_DNA"/>
</dbReference>
<evidence type="ECO:0000256" key="1">
    <source>
        <dbReference type="SAM" id="Phobius"/>
    </source>
</evidence>
<sequence length="500" mass="56451">MAAWDYVGIILCAVMLSVLVIFVASRLTAEKPVIMQAKPEAARFLFRSDQLVNHNLEEFEHDLSVAAQLQTWGDFKKWIGSRFGTLLDTLEKQPLQNIEILKELDGKATLTICSNSDGHHVTLTDPSSYSPAVKHQQLNNDKSHKSLETAIDRAPFAILQINKESNQRRENALWKRFSIEEKAELEQPLSDMLKSEMSGPKQISFNHSTSQKWLELSVQDTGDDWLCYTTDISDLVEAKNAQRAFLQTLTKTFANLSTGLCVFDRDHRMVLFNPALVNLTKLPIDFLSARPNLMSFFDKLRDLQMMPEPKNYSAWRIQINQMIASAIGGLYDETWALPSGLTYRITGRPHPDGAVAFLIENITDDVVLTHRYRAQIDMRQSALDSLDDAIAVFSQGKSLLFCNAALARLINFDPDQSITEITPKDLIARCESSTAYKADWSAITSKLMESRLQGSYSKLFRNKNALDLHCQISPLSGNQTMLKLSFQKRSETKVPQPEIA</sequence>
<proteinExistence type="predicted"/>
<evidence type="ECO:0000313" key="4">
    <source>
        <dbReference type="Proteomes" id="UP000193061"/>
    </source>
</evidence>
<evidence type="ECO:0000259" key="2">
    <source>
        <dbReference type="SMART" id="SM00091"/>
    </source>
</evidence>
<protein>
    <submittedName>
        <fullName evidence="3">Sensor protein DivL</fullName>
        <ecNumber evidence="3">2.7.13.3</ecNumber>
    </submittedName>
</protein>
<accession>A0A1X6Z6N5</accession>
<dbReference type="InterPro" id="IPR000014">
    <property type="entry name" value="PAS"/>
</dbReference>
<dbReference type="SUPFAM" id="SSF55785">
    <property type="entry name" value="PYP-like sensor domain (PAS domain)"/>
    <property type="match status" value="2"/>
</dbReference>
<evidence type="ECO:0000313" key="3">
    <source>
        <dbReference type="EMBL" id="SLN40346.1"/>
    </source>
</evidence>
<keyword evidence="1" id="KW-1133">Transmembrane helix</keyword>